<comment type="caution">
    <text evidence="1">The sequence shown here is derived from an EMBL/GenBank/DDBJ whole genome shotgun (WGS) entry which is preliminary data.</text>
</comment>
<reference evidence="1" key="1">
    <citation type="submission" date="2021-06" db="EMBL/GenBank/DDBJ databases">
        <title>Comparative genomics, transcriptomics and evolutionary studies reveal genomic signatures of adaptation to plant cell wall in hemibiotrophic fungi.</title>
        <authorList>
            <consortium name="DOE Joint Genome Institute"/>
            <person name="Baroncelli R."/>
            <person name="Diaz J.F."/>
            <person name="Benocci T."/>
            <person name="Peng M."/>
            <person name="Battaglia E."/>
            <person name="Haridas S."/>
            <person name="Andreopoulos W."/>
            <person name="Labutti K."/>
            <person name="Pangilinan J."/>
            <person name="Floch G.L."/>
            <person name="Makela M.R."/>
            <person name="Henrissat B."/>
            <person name="Grigoriev I.V."/>
            <person name="Crouch J.A."/>
            <person name="De Vries R.P."/>
            <person name="Sukno S.A."/>
            <person name="Thon M.R."/>
        </authorList>
    </citation>
    <scope>NUCLEOTIDE SEQUENCE</scope>
    <source>
        <strain evidence="1">MAFF235873</strain>
    </source>
</reference>
<evidence type="ECO:0000313" key="2">
    <source>
        <dbReference type="Proteomes" id="UP001232148"/>
    </source>
</evidence>
<sequence>MSWCAGLGSGDAAVMFTGGRRSSLNVWAMWTCECVSNMSNCSPEHWGLPRPG</sequence>
<dbReference type="AlphaFoldDB" id="A0AAD9LZZ2"/>
<proteinExistence type="predicted"/>
<organism evidence="1 2">
    <name type="scientific">Colletotrichum zoysiae</name>
    <dbReference type="NCBI Taxonomy" id="1216348"/>
    <lineage>
        <taxon>Eukaryota</taxon>
        <taxon>Fungi</taxon>
        <taxon>Dikarya</taxon>
        <taxon>Ascomycota</taxon>
        <taxon>Pezizomycotina</taxon>
        <taxon>Sordariomycetes</taxon>
        <taxon>Hypocreomycetidae</taxon>
        <taxon>Glomerellales</taxon>
        <taxon>Glomerellaceae</taxon>
        <taxon>Colletotrichum</taxon>
        <taxon>Colletotrichum graminicola species complex</taxon>
    </lineage>
</organism>
<accession>A0AAD9LZZ2</accession>
<gene>
    <name evidence="1" type="ORF">LX32DRAFT_641089</name>
</gene>
<evidence type="ECO:0000313" key="1">
    <source>
        <dbReference type="EMBL" id="KAK2027299.1"/>
    </source>
</evidence>
<keyword evidence="2" id="KW-1185">Reference proteome</keyword>
<protein>
    <submittedName>
        <fullName evidence="1">Uncharacterized protein</fullName>
    </submittedName>
</protein>
<dbReference type="EMBL" id="MU842898">
    <property type="protein sequence ID" value="KAK2027299.1"/>
    <property type="molecule type" value="Genomic_DNA"/>
</dbReference>
<name>A0AAD9LZZ2_9PEZI</name>
<dbReference type="Proteomes" id="UP001232148">
    <property type="component" value="Unassembled WGS sequence"/>
</dbReference>